<feature type="region of interest" description="Disordered" evidence="3">
    <location>
        <begin position="161"/>
        <end position="229"/>
    </location>
</feature>
<dbReference type="EMBL" id="JAAPAO010000202">
    <property type="protein sequence ID" value="KAF4667853.1"/>
    <property type="molecule type" value="Genomic_DNA"/>
</dbReference>
<sequence length="335" mass="38010">MSKLSDETQDLLLKTKIDDPLRNSLLKFLDRIREEPRAEYFLTPVDTKVYPTYKDIVKRPMDLSTMEIKLKGRRRGRKPRIPKPPIEKYQFVQDVFNDLEQIWINCMTYNRPDCDAYSASQEMQTISRALVDDWVIANIPNARMKELEPSPSVRLTAEALREVSEAEDEQEGSSSVRMKKSKKDPKKGDASSKTSKRKKKRKKRATSESASSSDGDLESPASPSSVPAPTVIPLDRFSLLTPSPGERNALAARITKLHPENLAKIVKVISCSEQAEKDALSVDSSSVDSGSLFTIKLDLIDNKTFWVLSNLVKLQLRQQEHEQFKRYHDKLASVS</sequence>
<dbReference type="Pfam" id="PF17035">
    <property type="entry name" value="BET"/>
    <property type="match status" value="1"/>
</dbReference>
<dbReference type="Proteomes" id="UP000591131">
    <property type="component" value="Unassembled WGS sequence"/>
</dbReference>
<name>A0A7J6M8E4_PERCH</name>
<evidence type="ECO:0000256" key="2">
    <source>
        <dbReference type="PROSITE-ProRule" id="PRU00035"/>
    </source>
</evidence>
<dbReference type="CDD" id="cd04369">
    <property type="entry name" value="Bromodomain"/>
    <property type="match status" value="1"/>
</dbReference>
<gene>
    <name evidence="5" type="ORF">FOL47_003359</name>
</gene>
<accession>A0A7J6M8E4</accession>
<dbReference type="PANTHER" id="PTHR45926">
    <property type="entry name" value="OSJNBA0053K19.4 PROTEIN"/>
    <property type="match status" value="1"/>
</dbReference>
<evidence type="ECO:0000313" key="5">
    <source>
        <dbReference type="EMBL" id="KAF4667853.1"/>
    </source>
</evidence>
<dbReference type="InterPro" id="IPR036427">
    <property type="entry name" value="Bromodomain-like_sf"/>
</dbReference>
<evidence type="ECO:0000259" key="4">
    <source>
        <dbReference type="PROSITE" id="PS50014"/>
    </source>
</evidence>
<dbReference type="PRINTS" id="PR00503">
    <property type="entry name" value="BROMODOMAIN"/>
</dbReference>
<evidence type="ECO:0000313" key="6">
    <source>
        <dbReference type="Proteomes" id="UP000591131"/>
    </source>
</evidence>
<dbReference type="SMART" id="SM00297">
    <property type="entry name" value="BROMO"/>
    <property type="match status" value="1"/>
</dbReference>
<comment type="caution">
    <text evidence="5">The sequence shown here is derived from an EMBL/GenBank/DDBJ whole genome shotgun (WGS) entry which is preliminary data.</text>
</comment>
<dbReference type="InterPro" id="IPR027353">
    <property type="entry name" value="NET_dom"/>
</dbReference>
<reference evidence="5 6" key="1">
    <citation type="submission" date="2020-04" db="EMBL/GenBank/DDBJ databases">
        <title>Perkinsus chesapeaki whole genome sequence.</title>
        <authorList>
            <person name="Bogema D.R."/>
        </authorList>
    </citation>
    <scope>NUCLEOTIDE SEQUENCE [LARGE SCALE GENOMIC DNA]</scope>
    <source>
        <strain evidence="5">ATCC PRA-425</strain>
    </source>
</reference>
<dbReference type="OrthoDB" id="422637at2759"/>
<dbReference type="Gene3D" id="1.20.920.10">
    <property type="entry name" value="Bromodomain-like"/>
    <property type="match status" value="1"/>
</dbReference>
<evidence type="ECO:0000256" key="3">
    <source>
        <dbReference type="SAM" id="MobiDB-lite"/>
    </source>
</evidence>
<evidence type="ECO:0000256" key="1">
    <source>
        <dbReference type="ARBA" id="ARBA00023117"/>
    </source>
</evidence>
<dbReference type="InterPro" id="IPR001487">
    <property type="entry name" value="Bromodomain"/>
</dbReference>
<dbReference type="SUPFAM" id="SSF47370">
    <property type="entry name" value="Bromodomain"/>
    <property type="match status" value="1"/>
</dbReference>
<keyword evidence="6" id="KW-1185">Reference proteome</keyword>
<proteinExistence type="predicted"/>
<feature type="compositionally biased region" description="Basic residues" evidence="3">
    <location>
        <begin position="194"/>
        <end position="204"/>
    </location>
</feature>
<dbReference type="PROSITE" id="PS50014">
    <property type="entry name" value="BROMODOMAIN_2"/>
    <property type="match status" value="1"/>
</dbReference>
<organism evidence="5 6">
    <name type="scientific">Perkinsus chesapeaki</name>
    <name type="common">Clam parasite</name>
    <name type="synonym">Perkinsus andrewsi</name>
    <dbReference type="NCBI Taxonomy" id="330153"/>
    <lineage>
        <taxon>Eukaryota</taxon>
        <taxon>Sar</taxon>
        <taxon>Alveolata</taxon>
        <taxon>Perkinsozoa</taxon>
        <taxon>Perkinsea</taxon>
        <taxon>Perkinsida</taxon>
        <taxon>Perkinsidae</taxon>
        <taxon>Perkinsus</taxon>
    </lineage>
</organism>
<feature type="domain" description="Bromo" evidence="4">
    <location>
        <begin position="33"/>
        <end position="117"/>
    </location>
</feature>
<keyword evidence="1 2" id="KW-0103">Bromodomain</keyword>
<protein>
    <recommendedName>
        <fullName evidence="4">Bromo domain-containing protein</fullName>
    </recommendedName>
</protein>
<feature type="compositionally biased region" description="Low complexity" evidence="3">
    <location>
        <begin position="207"/>
        <end position="229"/>
    </location>
</feature>
<dbReference type="AlphaFoldDB" id="A0A7J6M8E4"/>
<dbReference type="Pfam" id="PF00439">
    <property type="entry name" value="Bromodomain"/>
    <property type="match status" value="1"/>
</dbReference>